<feature type="transmembrane region" description="Helical" evidence="2">
    <location>
        <begin position="21"/>
        <end position="43"/>
    </location>
</feature>
<reference evidence="3" key="1">
    <citation type="submission" date="2022-07" db="EMBL/GenBank/DDBJ databases">
        <title>Phylogenomic reconstructions and comparative analyses of Kickxellomycotina fungi.</title>
        <authorList>
            <person name="Reynolds N.K."/>
            <person name="Stajich J.E."/>
            <person name="Barry K."/>
            <person name="Grigoriev I.V."/>
            <person name="Crous P."/>
            <person name="Smith M.E."/>
        </authorList>
    </citation>
    <scope>NUCLEOTIDE SEQUENCE</scope>
    <source>
        <strain evidence="3">NBRC 105413</strain>
    </source>
</reference>
<name>A0A9W7XL53_9FUNG</name>
<keyword evidence="4" id="KW-1185">Reference proteome</keyword>
<keyword evidence="2" id="KW-0812">Transmembrane</keyword>
<proteinExistence type="predicted"/>
<dbReference type="EMBL" id="JANBOH010000154">
    <property type="protein sequence ID" value="KAJ1644597.1"/>
    <property type="molecule type" value="Genomic_DNA"/>
</dbReference>
<evidence type="ECO:0000313" key="4">
    <source>
        <dbReference type="Proteomes" id="UP001145021"/>
    </source>
</evidence>
<organism evidence="3 4">
    <name type="scientific">Coemansia asiatica</name>
    <dbReference type="NCBI Taxonomy" id="1052880"/>
    <lineage>
        <taxon>Eukaryota</taxon>
        <taxon>Fungi</taxon>
        <taxon>Fungi incertae sedis</taxon>
        <taxon>Zoopagomycota</taxon>
        <taxon>Kickxellomycotina</taxon>
        <taxon>Kickxellomycetes</taxon>
        <taxon>Kickxellales</taxon>
        <taxon>Kickxellaceae</taxon>
        <taxon>Coemansia</taxon>
    </lineage>
</organism>
<evidence type="ECO:0000256" key="2">
    <source>
        <dbReference type="SAM" id="Phobius"/>
    </source>
</evidence>
<feature type="transmembrane region" description="Helical" evidence="2">
    <location>
        <begin position="63"/>
        <end position="90"/>
    </location>
</feature>
<evidence type="ECO:0000313" key="3">
    <source>
        <dbReference type="EMBL" id="KAJ1644597.1"/>
    </source>
</evidence>
<dbReference type="AlphaFoldDB" id="A0A9W7XL53"/>
<accession>A0A9W7XL53</accession>
<keyword evidence="2" id="KW-1133">Transmembrane helix</keyword>
<protein>
    <recommendedName>
        <fullName evidence="5">Transmembrane protein 242</fullName>
    </recommendedName>
</protein>
<sequence>MPTESSRLQAERDRQSREKRLFLSIAGIGFAASLLAAVALGHRRAHKAALAAGESIQGNHVNWAMRAFAIGTLYAVGFVGMSTAAASYYLQEKNVKTTGEFSSHVKQRIERIVGPSLMERMGIKSSEDQAGLDRIDRMISETDEETGEKKIKFARIKRLVGNDQGQVQNDPDSERSQWDQQPEKLSLGARMRKAFGFGKDNA</sequence>
<evidence type="ECO:0008006" key="5">
    <source>
        <dbReference type="Google" id="ProtNLM"/>
    </source>
</evidence>
<comment type="caution">
    <text evidence="3">The sequence shown here is derived from an EMBL/GenBank/DDBJ whole genome shotgun (WGS) entry which is preliminary data.</text>
</comment>
<keyword evidence="2" id="KW-0472">Membrane</keyword>
<dbReference type="Proteomes" id="UP001145021">
    <property type="component" value="Unassembled WGS sequence"/>
</dbReference>
<feature type="region of interest" description="Disordered" evidence="1">
    <location>
        <begin position="162"/>
        <end position="185"/>
    </location>
</feature>
<gene>
    <name evidence="3" type="ORF">LPJ64_003734</name>
</gene>
<evidence type="ECO:0000256" key="1">
    <source>
        <dbReference type="SAM" id="MobiDB-lite"/>
    </source>
</evidence>